<dbReference type="eggNOG" id="COG1396">
    <property type="taxonomic scope" value="Bacteria"/>
</dbReference>
<dbReference type="OrthoDB" id="9815852at2"/>
<organism evidence="2 3">
    <name type="scientific">Enterococcus phoeniculicola ATCC BAA-412</name>
    <dbReference type="NCBI Taxonomy" id="1158610"/>
    <lineage>
        <taxon>Bacteria</taxon>
        <taxon>Bacillati</taxon>
        <taxon>Bacillota</taxon>
        <taxon>Bacilli</taxon>
        <taxon>Lactobacillales</taxon>
        <taxon>Enterococcaceae</taxon>
        <taxon>Enterococcus</taxon>
    </lineage>
</organism>
<feature type="transmembrane region" description="Helical" evidence="1">
    <location>
        <begin position="271"/>
        <end position="290"/>
    </location>
</feature>
<keyword evidence="1" id="KW-0812">Transmembrane</keyword>
<dbReference type="Proteomes" id="UP000013785">
    <property type="component" value="Unassembled WGS sequence"/>
</dbReference>
<proteinExistence type="predicted"/>
<accession>R3TQR8</accession>
<evidence type="ECO:0008006" key="4">
    <source>
        <dbReference type="Google" id="ProtNLM"/>
    </source>
</evidence>
<feature type="transmembrane region" description="Helical" evidence="1">
    <location>
        <begin position="296"/>
        <end position="316"/>
    </location>
</feature>
<evidence type="ECO:0000313" key="2">
    <source>
        <dbReference type="EMBL" id="EOL43874.1"/>
    </source>
</evidence>
<dbReference type="RefSeq" id="WP_010768518.1">
    <property type="nucleotide sequence ID" value="NZ_ASWE01000002.1"/>
</dbReference>
<feature type="transmembrane region" description="Helical" evidence="1">
    <location>
        <begin position="216"/>
        <end position="236"/>
    </location>
</feature>
<evidence type="ECO:0000313" key="3">
    <source>
        <dbReference type="Proteomes" id="UP000013785"/>
    </source>
</evidence>
<dbReference type="EMBL" id="AJAT01000015">
    <property type="protein sequence ID" value="EOL43874.1"/>
    <property type="molecule type" value="Genomic_DNA"/>
</dbReference>
<keyword evidence="1" id="KW-1133">Transmembrane helix</keyword>
<dbReference type="HOGENOM" id="CLU_060318_2_0_9"/>
<dbReference type="InterPro" id="IPR047928">
    <property type="entry name" value="Perm_prefix_1"/>
</dbReference>
<reference evidence="2 3" key="1">
    <citation type="submission" date="2013-02" db="EMBL/GenBank/DDBJ databases">
        <title>The Genome Sequence of Enterococcus phoeniculicola BAA-412.</title>
        <authorList>
            <consortium name="The Broad Institute Genome Sequencing Platform"/>
            <consortium name="The Broad Institute Genome Sequencing Center for Infectious Disease"/>
            <person name="Earl A.M."/>
            <person name="Gilmore M.S."/>
            <person name="Lebreton F."/>
            <person name="Walker B."/>
            <person name="Young S.K."/>
            <person name="Zeng Q."/>
            <person name="Gargeya S."/>
            <person name="Fitzgerald M."/>
            <person name="Haas B."/>
            <person name="Abouelleil A."/>
            <person name="Alvarado L."/>
            <person name="Arachchi H.M."/>
            <person name="Berlin A.M."/>
            <person name="Chapman S.B."/>
            <person name="Dewar J."/>
            <person name="Goldberg J."/>
            <person name="Griggs A."/>
            <person name="Gujja S."/>
            <person name="Hansen M."/>
            <person name="Howarth C."/>
            <person name="Imamovic A."/>
            <person name="Larimer J."/>
            <person name="McCowan C."/>
            <person name="Murphy C."/>
            <person name="Neiman D."/>
            <person name="Pearson M."/>
            <person name="Priest M."/>
            <person name="Roberts A."/>
            <person name="Saif S."/>
            <person name="Shea T."/>
            <person name="Sisk P."/>
            <person name="Sykes S."/>
            <person name="Wortman J."/>
            <person name="Nusbaum C."/>
            <person name="Birren B."/>
        </authorList>
    </citation>
    <scope>NUCLEOTIDE SEQUENCE [LARGE SCALE GENOMIC DNA]</scope>
    <source>
        <strain evidence="2 3">ATCC BAA-412</strain>
    </source>
</reference>
<dbReference type="NCBIfam" id="NF038403">
    <property type="entry name" value="perm_prefix_1"/>
    <property type="match status" value="1"/>
</dbReference>
<sequence length="324" mass="35476">MDTIKTYMDGLFLAIPETAESRQLKTDLLANMEDRYLELIEEGKSENEAVGTTISEFGSIDELLAELHVETKPKYEEEFLFGEPIDVIETQQYLEVRKRASLMIASGVGLIISGVAILILLGTLGIEMMGVFLLFLSIAIAVGLFITGGMTFSKINKEFDDRYISSETVDFVKQEKAKYQRSFALSLVLGIGLCILSFGPVIMFELFAPYGGNSGRGAAAMFFMIALGVTLIIYGGTIQGGFTKFLAERIFIADEDELGPQAKKQKNHSPAFSFIAGIYWPAATVVFFLWGFSGIAGGWATSWLTFVIASGVFNAIRGAFGVRD</sequence>
<dbReference type="STRING" id="154621.RV11_GL001111"/>
<dbReference type="PATRIC" id="fig|1158610.3.peg.1849"/>
<evidence type="ECO:0000256" key="1">
    <source>
        <dbReference type="SAM" id="Phobius"/>
    </source>
</evidence>
<feature type="transmembrane region" description="Helical" evidence="1">
    <location>
        <begin position="132"/>
        <end position="152"/>
    </location>
</feature>
<dbReference type="AlphaFoldDB" id="R3TQR8"/>
<protein>
    <recommendedName>
        <fullName evidence="4">Beta-carotene 15,15'-monooxygenase</fullName>
    </recommendedName>
</protein>
<keyword evidence="3" id="KW-1185">Reference proteome</keyword>
<feature type="transmembrane region" description="Helical" evidence="1">
    <location>
        <begin position="102"/>
        <end position="126"/>
    </location>
</feature>
<feature type="transmembrane region" description="Helical" evidence="1">
    <location>
        <begin position="183"/>
        <end position="204"/>
    </location>
</feature>
<comment type="caution">
    <text evidence="2">The sequence shown here is derived from an EMBL/GenBank/DDBJ whole genome shotgun (WGS) entry which is preliminary data.</text>
</comment>
<keyword evidence="1" id="KW-0472">Membrane</keyword>
<name>R3TQR8_9ENTE</name>
<gene>
    <name evidence="2" type="ORF">UC3_01855</name>
</gene>